<gene>
    <name evidence="2" type="ORF">Sradi_1775000</name>
</gene>
<dbReference type="AlphaFoldDB" id="A0AAW2TY23"/>
<dbReference type="PANTHER" id="PTHR31286">
    <property type="entry name" value="GLYCINE-RICH CELL WALL STRUCTURAL PROTEIN 1.8-LIKE"/>
    <property type="match status" value="1"/>
</dbReference>
<comment type="caution">
    <text evidence="2">The sequence shown here is derived from an EMBL/GenBank/DDBJ whole genome shotgun (WGS) entry which is preliminary data.</text>
</comment>
<evidence type="ECO:0000313" key="2">
    <source>
        <dbReference type="EMBL" id="KAL0408406.1"/>
    </source>
</evidence>
<accession>A0AAW2TY23</accession>
<dbReference type="PANTHER" id="PTHR31286:SF153">
    <property type="entry name" value="DUF4283 DOMAIN PROTEIN"/>
    <property type="match status" value="1"/>
</dbReference>
<reference evidence="2" key="1">
    <citation type="submission" date="2020-06" db="EMBL/GenBank/DDBJ databases">
        <authorList>
            <person name="Li T."/>
            <person name="Hu X."/>
            <person name="Zhang T."/>
            <person name="Song X."/>
            <person name="Zhang H."/>
            <person name="Dai N."/>
            <person name="Sheng W."/>
            <person name="Hou X."/>
            <person name="Wei L."/>
        </authorList>
    </citation>
    <scope>NUCLEOTIDE SEQUENCE</scope>
    <source>
        <strain evidence="2">G02</strain>
        <tissue evidence="2">Leaf</tissue>
    </source>
</reference>
<sequence>MDFDLERLGRSLVLKEDEVGGVALSEDVWRGDNVKEGYLLVGRLLTPCPYRYDVLRMTLTTILHPIKRLTVTVLTDNRFLLQFEHPSDRNKALERCPWTFDRNLVILNKVTAVDNPLDVDLNWCPFFVHIHGLPLRMMTKKVSEVIGNRIGIFLELDHAHMRGSWNSKNTSSCGSGCS</sequence>
<dbReference type="InterPro" id="IPR025558">
    <property type="entry name" value="DUF4283"/>
</dbReference>
<dbReference type="Pfam" id="PF14111">
    <property type="entry name" value="DUF4283"/>
    <property type="match status" value="1"/>
</dbReference>
<organism evidence="2">
    <name type="scientific">Sesamum radiatum</name>
    <name type="common">Black benniseed</name>
    <dbReference type="NCBI Taxonomy" id="300843"/>
    <lineage>
        <taxon>Eukaryota</taxon>
        <taxon>Viridiplantae</taxon>
        <taxon>Streptophyta</taxon>
        <taxon>Embryophyta</taxon>
        <taxon>Tracheophyta</taxon>
        <taxon>Spermatophyta</taxon>
        <taxon>Magnoliopsida</taxon>
        <taxon>eudicotyledons</taxon>
        <taxon>Gunneridae</taxon>
        <taxon>Pentapetalae</taxon>
        <taxon>asterids</taxon>
        <taxon>lamiids</taxon>
        <taxon>Lamiales</taxon>
        <taxon>Pedaliaceae</taxon>
        <taxon>Sesamum</taxon>
    </lineage>
</organism>
<evidence type="ECO:0000259" key="1">
    <source>
        <dbReference type="Pfam" id="PF14111"/>
    </source>
</evidence>
<name>A0AAW2TY23_SESRA</name>
<feature type="domain" description="DUF4283" evidence="1">
    <location>
        <begin position="37"/>
        <end position="109"/>
    </location>
</feature>
<reference evidence="2" key="2">
    <citation type="journal article" date="2024" name="Plant">
        <title>Genomic evolution and insights into agronomic trait innovations of Sesamum species.</title>
        <authorList>
            <person name="Miao H."/>
            <person name="Wang L."/>
            <person name="Qu L."/>
            <person name="Liu H."/>
            <person name="Sun Y."/>
            <person name="Le M."/>
            <person name="Wang Q."/>
            <person name="Wei S."/>
            <person name="Zheng Y."/>
            <person name="Lin W."/>
            <person name="Duan Y."/>
            <person name="Cao H."/>
            <person name="Xiong S."/>
            <person name="Wang X."/>
            <person name="Wei L."/>
            <person name="Li C."/>
            <person name="Ma Q."/>
            <person name="Ju M."/>
            <person name="Zhao R."/>
            <person name="Li G."/>
            <person name="Mu C."/>
            <person name="Tian Q."/>
            <person name="Mei H."/>
            <person name="Zhang T."/>
            <person name="Gao T."/>
            <person name="Zhang H."/>
        </authorList>
    </citation>
    <scope>NUCLEOTIDE SEQUENCE</scope>
    <source>
        <strain evidence="2">G02</strain>
    </source>
</reference>
<proteinExistence type="predicted"/>
<protein>
    <recommendedName>
        <fullName evidence="1">DUF4283 domain-containing protein</fullName>
    </recommendedName>
</protein>
<dbReference type="EMBL" id="JACGWJ010000007">
    <property type="protein sequence ID" value="KAL0408406.1"/>
    <property type="molecule type" value="Genomic_DNA"/>
</dbReference>
<dbReference type="InterPro" id="IPR040256">
    <property type="entry name" value="At4g02000-like"/>
</dbReference>